<dbReference type="Proteomes" id="UP000769528">
    <property type="component" value="Unassembled WGS sequence"/>
</dbReference>
<keyword evidence="1" id="KW-0175">Coiled coil</keyword>
<reference evidence="3" key="1">
    <citation type="journal article" date="2021" name="Open Biol.">
        <title>Shared evolutionary footprints suggest mitochondrial oxidative damage underlies multiple complex I losses in fungi.</title>
        <authorList>
            <person name="Schikora-Tamarit M.A."/>
            <person name="Marcet-Houben M."/>
            <person name="Nosek J."/>
            <person name="Gabaldon T."/>
        </authorList>
    </citation>
    <scope>NUCLEOTIDE SEQUENCE</scope>
    <source>
        <strain evidence="3">CBS6341</strain>
    </source>
</reference>
<gene>
    <name evidence="3" type="ORF">WICMUC_000408</name>
</gene>
<keyword evidence="4" id="KW-1185">Reference proteome</keyword>
<proteinExistence type="predicted"/>
<dbReference type="AlphaFoldDB" id="A0A9P8TIS2"/>
<feature type="region of interest" description="Disordered" evidence="2">
    <location>
        <begin position="1106"/>
        <end position="1170"/>
    </location>
</feature>
<feature type="coiled-coil region" evidence="1">
    <location>
        <begin position="913"/>
        <end position="940"/>
    </location>
</feature>
<feature type="region of interest" description="Disordered" evidence="2">
    <location>
        <begin position="218"/>
        <end position="238"/>
    </location>
</feature>
<feature type="compositionally biased region" description="Polar residues" evidence="2">
    <location>
        <begin position="1106"/>
        <end position="1156"/>
    </location>
</feature>
<dbReference type="EMBL" id="JAEUBF010000131">
    <property type="protein sequence ID" value="KAH3680341.1"/>
    <property type="molecule type" value="Genomic_DNA"/>
</dbReference>
<protein>
    <submittedName>
        <fullName evidence="3">Uncharacterized protein</fullName>
    </submittedName>
</protein>
<reference evidence="3" key="2">
    <citation type="submission" date="2021-01" db="EMBL/GenBank/DDBJ databases">
        <authorList>
            <person name="Schikora-Tamarit M.A."/>
        </authorList>
    </citation>
    <scope>NUCLEOTIDE SEQUENCE</scope>
    <source>
        <strain evidence="3">CBS6341</strain>
    </source>
</reference>
<evidence type="ECO:0000313" key="4">
    <source>
        <dbReference type="Proteomes" id="UP000769528"/>
    </source>
</evidence>
<comment type="caution">
    <text evidence="3">The sequence shown here is derived from an EMBL/GenBank/DDBJ whole genome shotgun (WGS) entry which is preliminary data.</text>
</comment>
<feature type="compositionally biased region" description="Low complexity" evidence="2">
    <location>
        <begin position="224"/>
        <end position="234"/>
    </location>
</feature>
<feature type="coiled-coil region" evidence="1">
    <location>
        <begin position="654"/>
        <end position="736"/>
    </location>
</feature>
<accession>A0A9P8TIS2</accession>
<evidence type="ECO:0000256" key="2">
    <source>
        <dbReference type="SAM" id="MobiDB-lite"/>
    </source>
</evidence>
<evidence type="ECO:0000313" key="3">
    <source>
        <dbReference type="EMBL" id="KAH3680341.1"/>
    </source>
</evidence>
<sequence>MNSNCDPGLSNLFIYHIPYFPSARELNDKDLNALLRHLHMITMDANLVEFCNSSDFRTRFLQDYVEWCIVYKQLDKLEYGTEIGLEYITSVVLANIKYSISNENVLALIQQKTLTELFECVDELQKILGNNKFSESFNDDDIMFFAKSIDQIKEKNFKDVVDEVQKIESYRDTLINRYKTSTTNDFSSVSDSLPSQSLSSQVESARLKVPERTVANTVNEEQESILSSSAPSDSIEQNTRSYEEANIQSQITSKSHKASGLTTVQVRATQSPILKIRIPQSYRNDIDITDIDIPRSDGPDITDIDIPRSDGADVPMENLHRGVSSEIADMRLQELKDLWSGQVQQYQKELKDHIDNSIKIANDKFDLLSDFFDRKIYTNHEALKNLKTELTNGSKLVNDDLKQLKDDKISDHRSQRHMIQRISELTESFNTTIANVDCVKKNLDSFQLHSEGRFLKTDETVASIKDELQKLSKSISDHSSIDLENLKQQLSKISFDLQNIEELTRHRNDQETFSLEKETNLLNKNIENTQKEQLNIINDFKEHSKASLKSLEIEYYNKLEIVKAQILAELESKIQQASKSQIDHFLSENSHLFSQLVSRLARSQTDLENILNLRISDVNTTITNILSENGAVSDLIKRETAPNTLLITKHGIVINDIEKELRAMKDNIDNTRSLEDPLKKVQKTASELSRDLSSLQDHQQRSGMDSELLNMVVEKVRNLQDQYKKFTSEIENEINKSTVIEDLNSRVAFLVQKVGSFNFNDIKESIDYIKQQQDLFDAKFVTQFRSVCDSELSSILGSNPEFRNLSKKFQELEKHTIAACNSQEDSLCRLDERVTRAEVSNDIKFRELETNNRSLNFEHVVRGNGAGSISVTESLKKSFNDRASQIEEMTKEKFNDFELKIKERLEKVSHSNISSIKDRSEELMNKIKQMERNQESIRNNVWDKDDLEATIKKILMKVNSTIGKTNDLKHASGKIEGMIASLKKDHKELTEAAGKPTAVSKSITSTMNISDKETIANLRRELNSLREYSSSNRSDFEIGQKFLSEKIRLFDKKIEETNAVQKENIFLKSKIIKLETEAQLDKGRLGRMERRLSEINSLLKGRGDLGQQQRLVDKSSSPKAQSAIGKTQNASSHLISAPSFSPQSHESTPTRSTNDNTQKRDASTVDIGAIDQEKQLKKLKQIRLYKSEPSSNSPLFL</sequence>
<organism evidence="3 4">
    <name type="scientific">Wickerhamomyces mucosus</name>
    <dbReference type="NCBI Taxonomy" id="1378264"/>
    <lineage>
        <taxon>Eukaryota</taxon>
        <taxon>Fungi</taxon>
        <taxon>Dikarya</taxon>
        <taxon>Ascomycota</taxon>
        <taxon>Saccharomycotina</taxon>
        <taxon>Saccharomycetes</taxon>
        <taxon>Phaffomycetales</taxon>
        <taxon>Wickerhamomycetaceae</taxon>
        <taxon>Wickerhamomyces</taxon>
    </lineage>
</organism>
<evidence type="ECO:0000256" key="1">
    <source>
        <dbReference type="SAM" id="Coils"/>
    </source>
</evidence>
<name>A0A9P8TIS2_9ASCO</name>